<feature type="transmembrane region" description="Helical" evidence="6">
    <location>
        <begin position="229"/>
        <end position="249"/>
    </location>
</feature>
<evidence type="ECO:0000256" key="2">
    <source>
        <dbReference type="ARBA" id="ARBA00022475"/>
    </source>
</evidence>
<comment type="caution">
    <text evidence="7">The sequence shown here is derived from an EMBL/GenBank/DDBJ whole genome shotgun (WGS) entry which is preliminary data.</text>
</comment>
<dbReference type="PANTHER" id="PTHR42770">
    <property type="entry name" value="AMINO ACID TRANSPORTER-RELATED"/>
    <property type="match status" value="1"/>
</dbReference>
<keyword evidence="8" id="KW-1185">Reference proteome</keyword>
<reference evidence="8" key="1">
    <citation type="journal article" date="2019" name="Int. J. Syst. Evol. Microbiol.">
        <title>The Global Catalogue of Microorganisms (GCM) 10K type strain sequencing project: providing services to taxonomists for standard genome sequencing and annotation.</title>
        <authorList>
            <consortium name="The Broad Institute Genomics Platform"/>
            <consortium name="The Broad Institute Genome Sequencing Center for Infectious Disease"/>
            <person name="Wu L."/>
            <person name="Ma J."/>
        </authorList>
    </citation>
    <scope>NUCLEOTIDE SEQUENCE [LARGE SCALE GENOMIC DNA]</scope>
    <source>
        <strain evidence="8">NBRC 12467</strain>
    </source>
</reference>
<evidence type="ECO:0000256" key="3">
    <source>
        <dbReference type="ARBA" id="ARBA00022692"/>
    </source>
</evidence>
<feature type="transmembrane region" description="Helical" evidence="6">
    <location>
        <begin position="169"/>
        <end position="194"/>
    </location>
</feature>
<dbReference type="InterPro" id="IPR002293">
    <property type="entry name" value="AA/rel_permease1"/>
</dbReference>
<organism evidence="7 8">
    <name type="scientific">Gluconobacter sphaericus NBRC 12467</name>
    <dbReference type="NCBI Taxonomy" id="1307951"/>
    <lineage>
        <taxon>Bacteria</taxon>
        <taxon>Pseudomonadati</taxon>
        <taxon>Pseudomonadota</taxon>
        <taxon>Alphaproteobacteria</taxon>
        <taxon>Acetobacterales</taxon>
        <taxon>Acetobacteraceae</taxon>
        <taxon>Gluconobacter</taxon>
    </lineage>
</organism>
<feature type="transmembrane region" description="Helical" evidence="6">
    <location>
        <begin position="136"/>
        <end position="157"/>
    </location>
</feature>
<sequence>MVLLLVVLFAFTIGGSTVANWNTLAVTSGHGPMGVLAAVAIMVSLFMGIEAPVELGDEIRDARHTIPKAIVISILLTAIVYGAVASTTLALIGPEDLGRSQAPLADASARIWGHFAGAVIAGVAVISLLKSMNATAMVFSRMIFAMSRGGVLPVYLSHLHPRYGTPYRATVVAALLSLSGLLLPGSLVFLLLAVNVPTLLKYMACCASAIRASRMDPTGADGLLSPSSVLVAGVSAIIMASAMVVFSVWEDWRPVALVGAWLIGGAVWYRLFVRDVRMNYPG</sequence>
<gene>
    <name evidence="7" type="ORF">GCM10007872_00650</name>
</gene>
<keyword evidence="2" id="KW-1003">Cell membrane</keyword>
<keyword evidence="3 6" id="KW-0812">Transmembrane</keyword>
<keyword evidence="4 6" id="KW-1133">Transmembrane helix</keyword>
<dbReference type="Proteomes" id="UP001156708">
    <property type="component" value="Unassembled WGS sequence"/>
</dbReference>
<name>A0AA37SFW1_9PROT</name>
<feature type="transmembrane region" description="Helical" evidence="6">
    <location>
        <begin position="70"/>
        <end position="91"/>
    </location>
</feature>
<evidence type="ECO:0000256" key="6">
    <source>
        <dbReference type="SAM" id="Phobius"/>
    </source>
</evidence>
<dbReference type="GO" id="GO:0022857">
    <property type="term" value="F:transmembrane transporter activity"/>
    <property type="evidence" value="ECO:0007669"/>
    <property type="project" value="InterPro"/>
</dbReference>
<evidence type="ECO:0000256" key="5">
    <source>
        <dbReference type="ARBA" id="ARBA00023136"/>
    </source>
</evidence>
<dbReference type="AlphaFoldDB" id="A0AA37SFW1"/>
<keyword evidence="5 6" id="KW-0472">Membrane</keyword>
<evidence type="ECO:0008006" key="9">
    <source>
        <dbReference type="Google" id="ProtNLM"/>
    </source>
</evidence>
<accession>A0AA37SFW1</accession>
<protein>
    <recommendedName>
        <fullName evidence="9">Amino acid permease/ SLC12A domain-containing protein</fullName>
    </recommendedName>
</protein>
<evidence type="ECO:0000313" key="7">
    <source>
        <dbReference type="EMBL" id="GLQ83157.1"/>
    </source>
</evidence>
<dbReference type="PANTHER" id="PTHR42770:SF7">
    <property type="entry name" value="MEMBRANE PROTEIN"/>
    <property type="match status" value="1"/>
</dbReference>
<dbReference type="InterPro" id="IPR050367">
    <property type="entry name" value="APC_superfamily"/>
</dbReference>
<feature type="transmembrane region" description="Helical" evidence="6">
    <location>
        <begin position="111"/>
        <end position="129"/>
    </location>
</feature>
<dbReference type="EMBL" id="BSNZ01000002">
    <property type="protein sequence ID" value="GLQ83157.1"/>
    <property type="molecule type" value="Genomic_DNA"/>
</dbReference>
<feature type="transmembrane region" description="Helical" evidence="6">
    <location>
        <begin position="255"/>
        <end position="273"/>
    </location>
</feature>
<dbReference type="Pfam" id="PF13520">
    <property type="entry name" value="AA_permease_2"/>
    <property type="match status" value="1"/>
</dbReference>
<dbReference type="Gene3D" id="1.20.1740.10">
    <property type="entry name" value="Amino acid/polyamine transporter I"/>
    <property type="match status" value="1"/>
</dbReference>
<feature type="transmembrane region" description="Helical" evidence="6">
    <location>
        <begin position="29"/>
        <end position="49"/>
    </location>
</feature>
<evidence type="ECO:0000256" key="1">
    <source>
        <dbReference type="ARBA" id="ARBA00004651"/>
    </source>
</evidence>
<evidence type="ECO:0000256" key="4">
    <source>
        <dbReference type="ARBA" id="ARBA00022989"/>
    </source>
</evidence>
<proteinExistence type="predicted"/>
<dbReference type="GO" id="GO:0005886">
    <property type="term" value="C:plasma membrane"/>
    <property type="evidence" value="ECO:0007669"/>
    <property type="project" value="UniProtKB-SubCell"/>
</dbReference>
<evidence type="ECO:0000313" key="8">
    <source>
        <dbReference type="Proteomes" id="UP001156708"/>
    </source>
</evidence>
<comment type="subcellular location">
    <subcellularLocation>
        <location evidence="1">Cell membrane</location>
        <topology evidence="1">Multi-pass membrane protein</topology>
    </subcellularLocation>
</comment>